<organism evidence="7 8">
    <name type="scientific">Thiohalophilus thiocyanatoxydans</name>
    <dbReference type="NCBI Taxonomy" id="381308"/>
    <lineage>
        <taxon>Bacteria</taxon>
        <taxon>Pseudomonadati</taxon>
        <taxon>Pseudomonadota</taxon>
        <taxon>Gammaproteobacteria</taxon>
        <taxon>Thiohalomonadales</taxon>
        <taxon>Thiohalophilaceae</taxon>
        <taxon>Thiohalophilus</taxon>
    </lineage>
</organism>
<dbReference type="GO" id="GO:0005886">
    <property type="term" value="C:plasma membrane"/>
    <property type="evidence" value="ECO:0007669"/>
    <property type="project" value="UniProtKB-SubCell"/>
</dbReference>
<comment type="subcellular location">
    <subcellularLocation>
        <location evidence="6">Cell inner membrane</location>
        <topology evidence="6">Single-pass membrane protein</topology>
    </subcellularLocation>
</comment>
<evidence type="ECO:0000256" key="6">
    <source>
        <dbReference type="HAMAP-Rule" id="MF_01915"/>
    </source>
</evidence>
<keyword evidence="3 6" id="KW-0812">Transmembrane</keyword>
<accession>A0A4R8IPI8</accession>
<dbReference type="NCBIfam" id="TIGR04409">
    <property type="entry name" value="LptC_YrbK"/>
    <property type="match status" value="1"/>
</dbReference>
<dbReference type="RefSeq" id="WP_134083744.1">
    <property type="nucleotide sequence ID" value="NZ_SOQX01000004.1"/>
</dbReference>
<comment type="similarity">
    <text evidence="6">Belongs to the LptC family.</text>
</comment>
<dbReference type="PANTHER" id="PTHR37481:SF1">
    <property type="entry name" value="LIPOPOLYSACCHARIDE EXPORT SYSTEM PROTEIN LPTC"/>
    <property type="match status" value="1"/>
</dbReference>
<dbReference type="InterPro" id="IPR026265">
    <property type="entry name" value="LptC"/>
</dbReference>
<comment type="subunit">
    <text evidence="6">Component of the lipopolysaccharide transport and assembly complex. Interacts with LptA and the LptBFG transporter complex.</text>
</comment>
<evidence type="ECO:0000313" key="8">
    <source>
        <dbReference type="Proteomes" id="UP000294914"/>
    </source>
</evidence>
<reference evidence="7 8" key="1">
    <citation type="submission" date="2019-03" db="EMBL/GenBank/DDBJ databases">
        <title>Genomic Encyclopedia of Type Strains, Phase IV (KMG-IV): sequencing the most valuable type-strain genomes for metagenomic binning, comparative biology and taxonomic classification.</title>
        <authorList>
            <person name="Goeker M."/>
        </authorList>
    </citation>
    <scope>NUCLEOTIDE SEQUENCE [LARGE SCALE GENOMIC DNA]</scope>
    <source>
        <strain evidence="7 8">DSM 16326</strain>
    </source>
</reference>
<dbReference type="Gene3D" id="2.60.450.10">
    <property type="entry name" value="Lipopolysaccharide (LPS) transport protein A like domain"/>
    <property type="match status" value="1"/>
</dbReference>
<evidence type="ECO:0000256" key="3">
    <source>
        <dbReference type="ARBA" id="ARBA00022692"/>
    </source>
</evidence>
<dbReference type="GO" id="GO:0043165">
    <property type="term" value="P:Gram-negative-bacterium-type cell outer membrane assembly"/>
    <property type="evidence" value="ECO:0007669"/>
    <property type="project" value="UniProtKB-UniRule"/>
</dbReference>
<comment type="caution">
    <text evidence="7">The sequence shown here is derived from an EMBL/GenBank/DDBJ whole genome shotgun (WGS) entry which is preliminary data.</text>
</comment>
<dbReference type="InterPro" id="IPR010664">
    <property type="entry name" value="LipoPS_assembly_LptC-rel"/>
</dbReference>
<evidence type="ECO:0000256" key="5">
    <source>
        <dbReference type="ARBA" id="ARBA00023136"/>
    </source>
</evidence>
<dbReference type="PANTHER" id="PTHR37481">
    <property type="entry name" value="LIPOPOLYSACCHARIDE EXPORT SYSTEM PROTEIN LPTC"/>
    <property type="match status" value="1"/>
</dbReference>
<comment type="function">
    <text evidence="6">Involved in the assembly of lipopolysaccharide (LPS). Required for the translocation of LPS from the inner membrane to the outer membrane. Facilitates the transfer of LPS from the inner membrane to the periplasmic protein LptA. Could be a docking site for LptA.</text>
</comment>
<keyword evidence="1 6" id="KW-1003">Cell membrane</keyword>
<proteinExistence type="inferred from homology"/>
<dbReference type="InterPro" id="IPR052363">
    <property type="entry name" value="LPS_export_LptC"/>
</dbReference>
<keyword evidence="2 6" id="KW-0997">Cell inner membrane</keyword>
<keyword evidence="4 6" id="KW-1133">Transmembrane helix</keyword>
<dbReference type="OrthoDB" id="5973594at2"/>
<gene>
    <name evidence="6" type="primary">lptC</name>
    <name evidence="7" type="ORF">EDC23_1836</name>
</gene>
<evidence type="ECO:0000256" key="1">
    <source>
        <dbReference type="ARBA" id="ARBA00022475"/>
    </source>
</evidence>
<dbReference type="HAMAP" id="MF_01915">
    <property type="entry name" value="LPS_assembly_LptC"/>
    <property type="match status" value="1"/>
</dbReference>
<evidence type="ECO:0000256" key="2">
    <source>
        <dbReference type="ARBA" id="ARBA00022519"/>
    </source>
</evidence>
<protein>
    <recommendedName>
        <fullName evidence="6">Lipopolysaccharide export system protein LptC</fullName>
    </recommendedName>
</protein>
<evidence type="ECO:0000313" key="7">
    <source>
        <dbReference type="EMBL" id="TDY01090.1"/>
    </source>
</evidence>
<dbReference type="AlphaFoldDB" id="A0A4R8IPI8"/>
<dbReference type="GO" id="GO:0017089">
    <property type="term" value="F:glycolipid transfer activity"/>
    <property type="evidence" value="ECO:0007669"/>
    <property type="project" value="TreeGrafter"/>
</dbReference>
<name>A0A4R8IPI8_9GAMM</name>
<sequence>MNKLQVITIILLVILIGAFSNWLLTDLDTQPRVISREVRHDPDYYLENFTATSMGENGVAKHRLVADYLEHYPDDDSVVIQQLTLDLFRQDLPPWTAQANQGVVYEQGERVELSGEVELHRPATDHDEALTLLTEKLTVYPQREYAETDAAVTITSDSSETRAIGMQLDVAQGLLELLSDTRGTYVINPR</sequence>
<dbReference type="GO" id="GO:0030288">
    <property type="term" value="C:outer membrane-bounded periplasmic space"/>
    <property type="evidence" value="ECO:0007669"/>
    <property type="project" value="TreeGrafter"/>
</dbReference>
<dbReference type="GO" id="GO:0015221">
    <property type="term" value="F:lipopolysaccharide transmembrane transporter activity"/>
    <property type="evidence" value="ECO:0007669"/>
    <property type="project" value="InterPro"/>
</dbReference>
<evidence type="ECO:0000256" key="4">
    <source>
        <dbReference type="ARBA" id="ARBA00022989"/>
    </source>
</evidence>
<dbReference type="Proteomes" id="UP000294914">
    <property type="component" value="Unassembled WGS sequence"/>
</dbReference>
<dbReference type="Pfam" id="PF06835">
    <property type="entry name" value="LptC"/>
    <property type="match status" value="1"/>
</dbReference>
<dbReference type="EMBL" id="SOQX01000004">
    <property type="protein sequence ID" value="TDY01090.1"/>
    <property type="molecule type" value="Genomic_DNA"/>
</dbReference>
<keyword evidence="5 6" id="KW-0472">Membrane</keyword>
<keyword evidence="8" id="KW-1185">Reference proteome</keyword>